<dbReference type="InterPro" id="IPR049012">
    <property type="entry name" value="Mutator_transp_dom"/>
</dbReference>
<evidence type="ECO:0000259" key="1">
    <source>
        <dbReference type="Pfam" id="PF20700"/>
    </source>
</evidence>
<sequence>MRLLGVGHEGVNLFCSFMDICSGIGNSTYTALLKNIHIAASSVFETLLSFAVTQEKTMNEEAGKPQDELIVSDDGTWKKKGFLSLFGASMLIGKYTGKIFNAMVMSSFCGACNKWGKKNTDPIEYEIWYESHVDECTINHSGSSSKMEISAITQMFSRSMEKYGVKYLTYIGNGDSKTFKGILDAKPYGDTQVTKKECVGHVEKRMGTRFRVK</sequence>
<dbReference type="Pfam" id="PF20700">
    <property type="entry name" value="Mutator"/>
    <property type="match status" value="1"/>
</dbReference>
<protein>
    <submittedName>
        <fullName evidence="3">Uncharacterized protein LOC107069635 isoform X1</fullName>
    </submittedName>
</protein>
<evidence type="ECO:0000313" key="3">
    <source>
        <dbReference type="RefSeq" id="XP_015182594.1"/>
    </source>
</evidence>
<dbReference type="GeneID" id="107069635"/>
<proteinExistence type="predicted"/>
<feature type="domain" description="Mutator-like transposase" evidence="1">
    <location>
        <begin position="2"/>
        <end position="210"/>
    </location>
</feature>
<name>A0ABM1IQV7_POLDO</name>
<reference evidence="3" key="1">
    <citation type="submission" date="2025-08" db="UniProtKB">
        <authorList>
            <consortium name="RefSeq"/>
        </authorList>
    </citation>
    <scope>IDENTIFICATION</scope>
    <source>
        <tissue evidence="3">Whole body</tissue>
    </source>
</reference>
<keyword evidence="2" id="KW-1185">Reference proteome</keyword>
<organism evidence="2 3">
    <name type="scientific">Polistes dominula</name>
    <name type="common">European paper wasp</name>
    <name type="synonym">Vespa dominula</name>
    <dbReference type="NCBI Taxonomy" id="743375"/>
    <lineage>
        <taxon>Eukaryota</taxon>
        <taxon>Metazoa</taxon>
        <taxon>Ecdysozoa</taxon>
        <taxon>Arthropoda</taxon>
        <taxon>Hexapoda</taxon>
        <taxon>Insecta</taxon>
        <taxon>Pterygota</taxon>
        <taxon>Neoptera</taxon>
        <taxon>Endopterygota</taxon>
        <taxon>Hymenoptera</taxon>
        <taxon>Apocrita</taxon>
        <taxon>Aculeata</taxon>
        <taxon>Vespoidea</taxon>
        <taxon>Vespidae</taxon>
        <taxon>Polistinae</taxon>
        <taxon>Polistini</taxon>
        <taxon>Polistes</taxon>
    </lineage>
</organism>
<gene>
    <name evidence="3" type="primary">LOC107069635</name>
</gene>
<evidence type="ECO:0000313" key="2">
    <source>
        <dbReference type="Proteomes" id="UP000694924"/>
    </source>
</evidence>
<dbReference type="RefSeq" id="XP_015182594.1">
    <property type="nucleotide sequence ID" value="XM_015327108.1"/>
</dbReference>
<accession>A0ABM1IQV7</accession>
<dbReference type="Proteomes" id="UP000694924">
    <property type="component" value="Unplaced"/>
</dbReference>